<dbReference type="AlphaFoldDB" id="A0A1H7ARM8"/>
<sequence>MSLYNRIGLLTIAITLGCNCSVLISKVNAQGLGNAPYSSLGMGELYTDAFTASNGMGQAGVSTASSFEINNLNPALWIRNKFTTLDFGVIGQYKKIDTGNAKQTNSGGNLGYVALSFPVAKRWTLGVSIKPYSFVDFTNTTTRNVAGTPYNAYYYNSGKGGINKVAFTNAFQVGKYLSLGLETSYFFGNVRRSTEAMIPFGDGSDYLASINDRTTYSDFAFRGGAALRLPVKKDNKLFLNLGGAYTLGTKLNAIHTTSFELTQGSFPVIEPDTLVNQSNGNMTLPSQFQVGFSFEWPYKLTLAADYSHESWTEYRSFGSNNPSSGLKDVNRLHLGFEYTPKFGSLSYFDNVRYRAGFSAGNTPYVVKETNVKDTNFSLGFTFPMGRGYQNFISVSFIGGQRGVMGTGQLRERYGRISLGLTLRETWFVKQKID</sequence>
<dbReference type="Gene3D" id="2.40.160.60">
    <property type="entry name" value="Outer membrane protein transport protein (OMPP1/FadL/TodX)"/>
    <property type="match status" value="1"/>
</dbReference>
<accession>A0A1H7ARM8</accession>
<name>A0A1H7ARM8_9BACT</name>
<keyword evidence="2" id="KW-1185">Reference proteome</keyword>
<protein>
    <submittedName>
        <fullName evidence="1">Long-chain fatty acid transport protein</fullName>
    </submittedName>
</protein>
<gene>
    <name evidence="1" type="ORF">SAMN04487995_5882</name>
</gene>
<evidence type="ECO:0000313" key="2">
    <source>
        <dbReference type="Proteomes" id="UP000199532"/>
    </source>
</evidence>
<proteinExistence type="predicted"/>
<dbReference type="RefSeq" id="WP_229209821.1">
    <property type="nucleotide sequence ID" value="NZ_FNXY01000011.1"/>
</dbReference>
<organism evidence="1 2">
    <name type="scientific">Dyadobacter koreensis</name>
    <dbReference type="NCBI Taxonomy" id="408657"/>
    <lineage>
        <taxon>Bacteria</taxon>
        <taxon>Pseudomonadati</taxon>
        <taxon>Bacteroidota</taxon>
        <taxon>Cytophagia</taxon>
        <taxon>Cytophagales</taxon>
        <taxon>Spirosomataceae</taxon>
        <taxon>Dyadobacter</taxon>
    </lineage>
</organism>
<dbReference type="PROSITE" id="PS51257">
    <property type="entry name" value="PROKAR_LIPOPROTEIN"/>
    <property type="match status" value="1"/>
</dbReference>
<dbReference type="Proteomes" id="UP000199532">
    <property type="component" value="Unassembled WGS sequence"/>
</dbReference>
<reference evidence="1 2" key="1">
    <citation type="submission" date="2016-10" db="EMBL/GenBank/DDBJ databases">
        <authorList>
            <person name="de Groot N.N."/>
        </authorList>
    </citation>
    <scope>NUCLEOTIDE SEQUENCE [LARGE SCALE GENOMIC DNA]</scope>
    <source>
        <strain evidence="1 2">DSM 19938</strain>
    </source>
</reference>
<dbReference type="EMBL" id="FNXY01000011">
    <property type="protein sequence ID" value="SEJ68249.1"/>
    <property type="molecule type" value="Genomic_DNA"/>
</dbReference>
<dbReference type="SUPFAM" id="SSF56935">
    <property type="entry name" value="Porins"/>
    <property type="match status" value="1"/>
</dbReference>
<dbReference type="STRING" id="408657.SAMN04487995_5882"/>
<evidence type="ECO:0000313" key="1">
    <source>
        <dbReference type="EMBL" id="SEJ68249.1"/>
    </source>
</evidence>